<dbReference type="AlphaFoldDB" id="A0A135U7M6"/>
<name>A0A135U7M6_9PEZI</name>
<protein>
    <submittedName>
        <fullName evidence="2">Uncharacterized protein</fullName>
    </submittedName>
</protein>
<organism evidence="2 3">
    <name type="scientific">Colletotrichum nymphaeae SA-01</name>
    <dbReference type="NCBI Taxonomy" id="1460502"/>
    <lineage>
        <taxon>Eukaryota</taxon>
        <taxon>Fungi</taxon>
        <taxon>Dikarya</taxon>
        <taxon>Ascomycota</taxon>
        <taxon>Pezizomycotina</taxon>
        <taxon>Sordariomycetes</taxon>
        <taxon>Hypocreomycetidae</taxon>
        <taxon>Glomerellales</taxon>
        <taxon>Glomerellaceae</taxon>
        <taxon>Colletotrichum</taxon>
        <taxon>Colletotrichum acutatum species complex</taxon>
    </lineage>
</organism>
<evidence type="ECO:0000256" key="1">
    <source>
        <dbReference type="SAM" id="MobiDB-lite"/>
    </source>
</evidence>
<comment type="caution">
    <text evidence="2">The sequence shown here is derived from an EMBL/GenBank/DDBJ whole genome shotgun (WGS) entry which is preliminary data.</text>
</comment>
<evidence type="ECO:0000313" key="3">
    <source>
        <dbReference type="Proteomes" id="UP000070054"/>
    </source>
</evidence>
<proteinExistence type="predicted"/>
<sequence length="691" mass="77457">MSTSFSFSSSFLPPPMFRYANASLSIKEVLALVDAPPLHLPPTTLTPAEWPPRSSPNTSSSRGLRRSTRSAARRLRFGTEIIASLVAPTFKREKEDGNAAVICHEGLGVFVLRTGWFDLVYETSQLCFMPLGSCEGIVSFVGRSVDRFYHFKYLATDAIEVSFCLSFLIFETADTSGSTDGNLGIIVGVLKRADGLPIDLGLSLTCKLVADEMRGLALRENTITFSTATSGELRILALHFDILVKAVDSSQEYLFHRAGYTIPKIARERLKLAYPQLAPLLEDSREDYGLADTLTRRGPFGEAPSRYRAFCKEALAASSIPDVADISERHYAWADPTRAGLDSEPHDAPRIAKCSVQHWAIPCEEVLNDLASGLDIDTDSRLAGAMTTKDRSNYRFSAAAAAVCFLQSMPEELRGHLRRIILDEDREAVAKPQCHALGLIPYCKQNPGLRIERRVNLWRNALLPDSNFTTPDIRRQAKYRTMTRREPVPWGLEAKQVTANVSQWVMEALALVPAGMPPACFTLVLDGQPAPHSCTEMYQMTIQRDIAWQAAWFASVDQGIVPPTEWFLTRSVVFNKLRVARRTGYFYRGFPRAMRYIVQGTSIVRCNFDPGELWNVDRIVQDHRYWTPQQWQEAWADHEPKTWFPVAPLPCFQALLEEDLVPRCSKKEKLSRSRRSRGTTHDGGHVAPAPR</sequence>
<dbReference type="EMBL" id="JEMN01000791">
    <property type="protein sequence ID" value="KXH56373.1"/>
    <property type="molecule type" value="Genomic_DNA"/>
</dbReference>
<accession>A0A135U7M6</accession>
<reference evidence="2 3" key="1">
    <citation type="submission" date="2014-02" db="EMBL/GenBank/DDBJ databases">
        <title>The genome sequence of Colletotrichum nymphaeae SA-01.</title>
        <authorList>
            <person name="Baroncelli R."/>
            <person name="Thon M.R."/>
        </authorList>
    </citation>
    <scope>NUCLEOTIDE SEQUENCE [LARGE SCALE GENOMIC DNA]</scope>
    <source>
        <strain evidence="2 3">SA-01</strain>
    </source>
</reference>
<dbReference type="Proteomes" id="UP000070054">
    <property type="component" value="Unassembled WGS sequence"/>
</dbReference>
<evidence type="ECO:0000313" key="2">
    <source>
        <dbReference type="EMBL" id="KXH56373.1"/>
    </source>
</evidence>
<feature type="region of interest" description="Disordered" evidence="1">
    <location>
        <begin position="667"/>
        <end position="691"/>
    </location>
</feature>
<dbReference type="OrthoDB" id="5062850at2759"/>
<gene>
    <name evidence="2" type="ORF">CNYM01_00253</name>
</gene>
<feature type="region of interest" description="Disordered" evidence="1">
    <location>
        <begin position="43"/>
        <end position="67"/>
    </location>
</feature>
<keyword evidence="3" id="KW-1185">Reference proteome</keyword>